<dbReference type="Pfam" id="PF04998">
    <property type="entry name" value="RNA_pol_Rpb1_5"/>
    <property type="match status" value="1"/>
</dbReference>
<dbReference type="EMBL" id="AMQM01004694">
    <property type="status" value="NOT_ANNOTATED_CDS"/>
    <property type="molecule type" value="Genomic_DNA"/>
</dbReference>
<evidence type="ECO:0000256" key="15">
    <source>
        <dbReference type="ARBA" id="ARBA00053996"/>
    </source>
</evidence>
<gene>
    <name evidence="22" type="primary">20195338</name>
    <name evidence="21" type="ORF">HELRODRAFT_112321</name>
</gene>
<dbReference type="InterPro" id="IPR000722">
    <property type="entry name" value="RNA_pol_asu"/>
</dbReference>
<dbReference type="Proteomes" id="UP000015101">
    <property type="component" value="Unassembled WGS sequence"/>
</dbReference>
<keyword evidence="7" id="KW-0808">Transferase</keyword>
<evidence type="ECO:0000256" key="9">
    <source>
        <dbReference type="ARBA" id="ARBA00022723"/>
    </source>
</evidence>
<organism evidence="22 23">
    <name type="scientific">Helobdella robusta</name>
    <name type="common">Californian leech</name>
    <dbReference type="NCBI Taxonomy" id="6412"/>
    <lineage>
        <taxon>Eukaryota</taxon>
        <taxon>Metazoa</taxon>
        <taxon>Spiralia</taxon>
        <taxon>Lophotrochozoa</taxon>
        <taxon>Annelida</taxon>
        <taxon>Clitellata</taxon>
        <taxon>Hirudinea</taxon>
        <taxon>Rhynchobdellida</taxon>
        <taxon>Glossiphoniidae</taxon>
        <taxon>Helobdella</taxon>
    </lineage>
</organism>
<evidence type="ECO:0000313" key="21">
    <source>
        <dbReference type="EMBL" id="ESO03447.1"/>
    </source>
</evidence>
<feature type="compositionally biased region" description="Basic and acidic residues" evidence="19">
    <location>
        <begin position="1006"/>
        <end position="1015"/>
    </location>
</feature>
<dbReference type="CDD" id="cd01435">
    <property type="entry name" value="RNAP_I_RPA1_N"/>
    <property type="match status" value="1"/>
</dbReference>
<dbReference type="KEGG" id="hro:HELRODRAFT_112321"/>
<dbReference type="FunFam" id="1.10.274.100:FF:000012">
    <property type="entry name" value="DNA-directed RNA polymerase subunit"/>
    <property type="match status" value="1"/>
</dbReference>
<evidence type="ECO:0000256" key="12">
    <source>
        <dbReference type="ARBA" id="ARBA00023163"/>
    </source>
</evidence>
<feature type="compositionally biased region" description="Acidic residues" evidence="19">
    <location>
        <begin position="988"/>
        <end position="1005"/>
    </location>
</feature>
<dbReference type="EMBL" id="KB096633">
    <property type="protein sequence ID" value="ESO03447.1"/>
    <property type="molecule type" value="Genomic_DNA"/>
</dbReference>
<sequence length="1350" mass="153759">MKKTTAEDLHRAWFVLQTRVNAHLDQGLCRIFKDSLPGVKQTIEKKEGLLRKNMMGKRVNSAARSVISPDPYLDCNQVGIPVEFAKRLMFSEVVHPRNFEELREAVINGPDEYPGAYSVQLENDQLISLHAKTRAQREAIANQLLTPTIINGYPSTDKKKVKRHLKTGDKMILNRQPTLHKPSMQTFSARVLPMEKTIRINYTPCKAFNADFDGDEMNAHFPQNEVARAEAFVVACAEEQYLVPKDGKPIAGLIQDHMVSGVLLTVRGRFFHRMQYQQLVYAALSNSQANIKLLPPSVYRPVCLWSGKQVLSTLLLNVIPDDKPALSLKGKSKISDQVRKKLMEQVENKLDPSYPFMSESDVLIVDGELLQGVLDKNHYGASAYGLVHWCYELYGGEVSSRLLTCLGRLFTYFLRSQHSFTMGVEDIIITEQGDKERIKKIKEVKECGQEVVARAMQLPAWADPQQIVDGLKRVQFSKKRMDLLELDGAINTQMTQFQDKIKKSCWPQNLIKSFPSNNLTLMVQSGAKGSVVSLILSYDTCARATLPSFKPYDLHPRAGGFIDNRFLTGLNVQEYFFHCMAGRDGLVDTAVKTSRSGYLQRCLIKHLEGLTSAYDETVRDSDGSIIQFKYGEDGLDVMRTSFLEKKHFSQLIENQYSIVNKELEAEIFSKINTVDALQHHLKMEEWRSTHENFTRKTAFQLFSERHWDEVRERMMMMRRVQMDGANQAFIERQLDEICKEELSNMFDNMNDKQSRRLQKKLMTCPDPVSSILPASRYLGCTSQHFHDVLEEYIKRDDNKVSAMRHPYKITTDDLKKMMYLKYQRSLIQPGEAVGILAATSMGEQTTQMTLNTFHFAGHGAMNVTLGIPRLREILMVASKDIKTPMMMVPLLSLGDKAERRVNKFIKKFRRVPLEKVLSSAVVKKTLIVSEFKKGHRLYKIRFNVAPHSLYKDDFNLNPAKILNYLESKFMGHLARVIEKQERELVASSDDDDDDDDAAAADDSGDDGERKRRADQDADEEEDDEAGDDDDDDGNDEGSGDDDGDEDGEEDGKEKADENSKKKKPTKNRSKNNEDDDDDDDDDDNNNKNNNNNDEGGDNDDEMTEKKKTKRRKAVCSKSHVIDYVYDVQDNMWGEVTFKFELAKKEMDIQWLVDSEIKRTVINQVANISNCIMKEIDINDSPAYMFESALNELERMTSRGLLCGRRKKLQVEGLNIQEMYKYQDRLCVDELYCNNIQAIALNYGIEAASQVIIEEIRQVFKAYGIDVDYRHLSLIADYMTYEGSFRPFNRLGLDSNASTLQKMSFESALNYLKKSIVDGSHENAESPSACLILGKPIKTGTGSFDLVVPVS</sequence>
<evidence type="ECO:0000256" key="18">
    <source>
        <dbReference type="ARBA" id="ARBA00078097"/>
    </source>
</evidence>
<dbReference type="OMA" id="NREDYQQ"/>
<dbReference type="GO" id="GO:0042790">
    <property type="term" value="P:nucleolar large rRNA transcription by RNA polymerase I"/>
    <property type="evidence" value="ECO:0000318"/>
    <property type="project" value="GO_Central"/>
</dbReference>
<reference evidence="21 23" key="2">
    <citation type="journal article" date="2013" name="Nature">
        <title>Insights into bilaterian evolution from three spiralian genomes.</title>
        <authorList>
            <person name="Simakov O."/>
            <person name="Marletaz F."/>
            <person name="Cho S.J."/>
            <person name="Edsinger-Gonzales E."/>
            <person name="Havlak P."/>
            <person name="Hellsten U."/>
            <person name="Kuo D.H."/>
            <person name="Larsson T."/>
            <person name="Lv J."/>
            <person name="Arendt D."/>
            <person name="Savage R."/>
            <person name="Osoegawa K."/>
            <person name="de Jong P."/>
            <person name="Grimwood J."/>
            <person name="Chapman J.A."/>
            <person name="Shapiro H."/>
            <person name="Aerts A."/>
            <person name="Otillar R.P."/>
            <person name="Terry A.Y."/>
            <person name="Boore J.L."/>
            <person name="Grigoriev I.V."/>
            <person name="Lindberg D.R."/>
            <person name="Seaver E.C."/>
            <person name="Weisblat D.A."/>
            <person name="Putnam N.H."/>
            <person name="Rokhsar D.S."/>
        </authorList>
    </citation>
    <scope>NUCLEOTIDE SEQUENCE</scope>
</reference>
<keyword evidence="9" id="KW-0479">Metal-binding</keyword>
<dbReference type="InterPro" id="IPR038120">
    <property type="entry name" value="Rpb1_funnel_sf"/>
</dbReference>
<dbReference type="GO" id="GO:0003677">
    <property type="term" value="F:DNA binding"/>
    <property type="evidence" value="ECO:0007669"/>
    <property type="project" value="InterPro"/>
</dbReference>
<evidence type="ECO:0000313" key="22">
    <source>
        <dbReference type="EnsemblMetazoa" id="HelroP112321"/>
    </source>
</evidence>
<dbReference type="RefSeq" id="XP_009018595.1">
    <property type="nucleotide sequence ID" value="XM_009020347.1"/>
</dbReference>
<evidence type="ECO:0000256" key="2">
    <source>
        <dbReference type="ARBA" id="ARBA00006460"/>
    </source>
</evidence>
<dbReference type="InterPro" id="IPR015699">
    <property type="entry name" value="DNA-dir_RNA_pol1_lsu_N"/>
</dbReference>
<comment type="function">
    <text evidence="15">DNA-dependent RNA polymerase catalyzes the transcription of DNA into RNA using the four ribonucleoside triphosphates as substrates. Largest and catalytic core component of RNA polymerase I which synthesizes ribosomal RNA precursors. Forms the polymerase active center together with the second largest subunit. A single stranded DNA template strand of the promoter is positioned within the central active site cleft of Pol I. A bridging helix emanates from RPA1 and crosses the cleft near the catalytic site and is thought to promote translocation of Pol I by acting as a ratchet that moves the RNA-DNA hybrid through the active site by switching from straight to bent conformations at each step of nucleotide addition.</text>
</comment>
<keyword evidence="12" id="KW-0804">Transcription</keyword>
<keyword evidence="23" id="KW-1185">Reference proteome</keyword>
<comment type="catalytic activity">
    <reaction evidence="14">
        <text>RNA(n) + a ribonucleoside 5'-triphosphate = RNA(n+1) + diphosphate</text>
        <dbReference type="Rhea" id="RHEA:21248"/>
        <dbReference type="Rhea" id="RHEA-COMP:14527"/>
        <dbReference type="Rhea" id="RHEA-COMP:17342"/>
        <dbReference type="ChEBI" id="CHEBI:33019"/>
        <dbReference type="ChEBI" id="CHEBI:61557"/>
        <dbReference type="ChEBI" id="CHEBI:140395"/>
        <dbReference type="EC" id="2.7.7.6"/>
    </reaction>
</comment>
<evidence type="ECO:0000256" key="5">
    <source>
        <dbReference type="ARBA" id="ARBA00022478"/>
    </source>
</evidence>
<evidence type="ECO:0000256" key="11">
    <source>
        <dbReference type="ARBA" id="ARBA00022842"/>
    </source>
</evidence>
<dbReference type="OrthoDB" id="270392at2759"/>
<dbReference type="Pfam" id="PF04983">
    <property type="entry name" value="RNA_pol_Rpb1_3"/>
    <property type="match status" value="1"/>
</dbReference>
<feature type="compositionally biased region" description="Basic residues" evidence="19">
    <location>
        <begin position="1060"/>
        <end position="1069"/>
    </location>
</feature>
<evidence type="ECO:0000256" key="19">
    <source>
        <dbReference type="SAM" id="MobiDB-lite"/>
    </source>
</evidence>
<evidence type="ECO:0000256" key="13">
    <source>
        <dbReference type="ARBA" id="ARBA00023242"/>
    </source>
</evidence>
<dbReference type="Gene3D" id="3.30.1490.180">
    <property type="entry name" value="RNA polymerase ii"/>
    <property type="match status" value="1"/>
</dbReference>
<dbReference type="InterPro" id="IPR047107">
    <property type="entry name" value="DNA-dir_RNA_pol1_lsu_C"/>
</dbReference>
<dbReference type="Gene3D" id="6.10.250.2940">
    <property type="match status" value="1"/>
</dbReference>
<evidence type="ECO:0000256" key="16">
    <source>
        <dbReference type="ARBA" id="ARBA00074245"/>
    </source>
</evidence>
<keyword evidence="6" id="KW-0597">Phosphoprotein</keyword>
<dbReference type="GO" id="GO:0003899">
    <property type="term" value="F:DNA-directed RNA polymerase activity"/>
    <property type="evidence" value="ECO:0007669"/>
    <property type="project" value="UniProtKB-EC"/>
</dbReference>
<dbReference type="InterPro" id="IPR007066">
    <property type="entry name" value="RNA_pol_Rpb1_3"/>
</dbReference>
<dbReference type="Gene3D" id="1.10.274.100">
    <property type="entry name" value="RNA polymerase Rpb1, domain 3"/>
    <property type="match status" value="1"/>
</dbReference>
<evidence type="ECO:0000256" key="4">
    <source>
        <dbReference type="ARBA" id="ARBA00012418"/>
    </source>
</evidence>
<evidence type="ECO:0000256" key="3">
    <source>
        <dbReference type="ARBA" id="ARBA00011251"/>
    </source>
</evidence>
<feature type="region of interest" description="Disordered" evidence="19">
    <location>
        <begin position="984"/>
        <end position="1111"/>
    </location>
</feature>
<keyword evidence="5" id="KW-0240">DNA-directed RNA polymerase</keyword>
<dbReference type="HOGENOM" id="CLU_000487_2_4_1"/>
<dbReference type="EMBL" id="AMQM01004693">
    <property type="status" value="NOT_ANNOTATED_CDS"/>
    <property type="molecule type" value="Genomic_DNA"/>
</dbReference>
<feature type="domain" description="RNA polymerase N-terminal" evidence="20">
    <location>
        <begin position="1"/>
        <end position="265"/>
    </location>
</feature>
<dbReference type="InParanoid" id="T1EFI6"/>
<dbReference type="SMART" id="SM00663">
    <property type="entry name" value="RPOLA_N"/>
    <property type="match status" value="1"/>
</dbReference>
<dbReference type="FunCoup" id="T1EFI6">
    <property type="interactions" value="1357"/>
</dbReference>
<protein>
    <recommendedName>
        <fullName evidence="16">DNA-directed RNA polymerase I subunit RPA1</fullName>
        <ecNumber evidence="4">2.7.7.6</ecNumber>
    </recommendedName>
    <alternativeName>
        <fullName evidence="18">DNA-directed RNA polymerase I largest subunit</fullName>
    </alternativeName>
    <alternativeName>
        <fullName evidence="17">DNA-directed RNA polymerase I subunit rpa1</fullName>
    </alternativeName>
</protein>
<dbReference type="STRING" id="6412.T1EFI6"/>
<dbReference type="Gene3D" id="1.10.357.120">
    <property type="match status" value="1"/>
</dbReference>
<comment type="similarity">
    <text evidence="2">Belongs to the RNA polymerase beta' chain family.</text>
</comment>
<comment type="subcellular location">
    <subcellularLocation>
        <location evidence="1">Nucleus</location>
        <location evidence="1">Nucleolus</location>
    </subcellularLocation>
</comment>
<dbReference type="PANTHER" id="PTHR19376:SF11">
    <property type="entry name" value="DNA-DIRECTED RNA POLYMERASE I SUBUNIT RPA1"/>
    <property type="match status" value="1"/>
</dbReference>
<feature type="compositionally biased region" description="Acidic residues" evidence="19">
    <location>
        <begin position="1073"/>
        <end position="1083"/>
    </location>
</feature>
<dbReference type="Gene3D" id="1.10.132.30">
    <property type="match status" value="1"/>
</dbReference>
<dbReference type="Pfam" id="PF00623">
    <property type="entry name" value="RNA_pol_Rpb1_2"/>
    <property type="match status" value="1"/>
</dbReference>
<dbReference type="CTD" id="20195338"/>
<evidence type="ECO:0000256" key="6">
    <source>
        <dbReference type="ARBA" id="ARBA00022553"/>
    </source>
</evidence>
<dbReference type="GO" id="GO:0046872">
    <property type="term" value="F:metal ion binding"/>
    <property type="evidence" value="ECO:0007669"/>
    <property type="project" value="UniProtKB-KW"/>
</dbReference>
<dbReference type="GeneID" id="20195338"/>
<dbReference type="CDD" id="cd02735">
    <property type="entry name" value="RNAP_I_Rpa1_C"/>
    <property type="match status" value="1"/>
</dbReference>
<evidence type="ECO:0000256" key="8">
    <source>
        <dbReference type="ARBA" id="ARBA00022695"/>
    </source>
</evidence>
<evidence type="ECO:0000313" key="23">
    <source>
        <dbReference type="Proteomes" id="UP000015101"/>
    </source>
</evidence>
<keyword evidence="10" id="KW-0862">Zinc</keyword>
<evidence type="ECO:0000256" key="10">
    <source>
        <dbReference type="ARBA" id="ARBA00022833"/>
    </source>
</evidence>
<reference evidence="22" key="3">
    <citation type="submission" date="2015-06" db="UniProtKB">
        <authorList>
            <consortium name="EnsemblMetazoa"/>
        </authorList>
    </citation>
    <scope>IDENTIFICATION</scope>
</reference>
<accession>T1EFI6</accession>
<keyword evidence="8" id="KW-0548">Nucleotidyltransferase</keyword>
<keyword evidence="11" id="KW-0460">Magnesium</keyword>
<dbReference type="InterPro" id="IPR045867">
    <property type="entry name" value="DNA-dir_RpoC_beta_prime"/>
</dbReference>
<dbReference type="PANTHER" id="PTHR19376">
    <property type="entry name" value="DNA-DIRECTED RNA POLYMERASE"/>
    <property type="match status" value="1"/>
</dbReference>
<name>T1EFI6_HELRO</name>
<comment type="subunit">
    <text evidence="3">Component of the RNA polymerase I (Pol I) complex consisting of at least 13 subunits.</text>
</comment>
<evidence type="ECO:0000256" key="1">
    <source>
        <dbReference type="ARBA" id="ARBA00004604"/>
    </source>
</evidence>
<evidence type="ECO:0000256" key="7">
    <source>
        <dbReference type="ARBA" id="ARBA00022679"/>
    </source>
</evidence>
<evidence type="ECO:0000259" key="20">
    <source>
        <dbReference type="SMART" id="SM00663"/>
    </source>
</evidence>
<dbReference type="Gene3D" id="2.40.40.20">
    <property type="match status" value="1"/>
</dbReference>
<dbReference type="GO" id="GO:0005736">
    <property type="term" value="C:RNA polymerase I complex"/>
    <property type="evidence" value="ECO:0000318"/>
    <property type="project" value="GO_Central"/>
</dbReference>
<dbReference type="eggNOG" id="KOG0262">
    <property type="taxonomic scope" value="Eukaryota"/>
</dbReference>
<dbReference type="SUPFAM" id="SSF64484">
    <property type="entry name" value="beta and beta-prime subunits of DNA dependent RNA-polymerase"/>
    <property type="match status" value="1"/>
</dbReference>
<keyword evidence="13" id="KW-0539">Nucleus</keyword>
<dbReference type="EnsemblMetazoa" id="HelroT112321">
    <property type="protein sequence ID" value="HelroP112321"/>
    <property type="gene ID" value="HelroG112321"/>
</dbReference>
<feature type="compositionally biased region" description="Acidic residues" evidence="19">
    <location>
        <begin position="1016"/>
        <end position="1050"/>
    </location>
</feature>
<dbReference type="InterPro" id="IPR007081">
    <property type="entry name" value="RNA_pol_Rpb1_5"/>
</dbReference>
<reference evidence="23" key="1">
    <citation type="submission" date="2012-12" db="EMBL/GenBank/DDBJ databases">
        <authorList>
            <person name="Hellsten U."/>
            <person name="Grimwood J."/>
            <person name="Chapman J.A."/>
            <person name="Shapiro H."/>
            <person name="Aerts A."/>
            <person name="Otillar R.P."/>
            <person name="Terry A.Y."/>
            <person name="Boore J.L."/>
            <person name="Simakov O."/>
            <person name="Marletaz F."/>
            <person name="Cho S.-J."/>
            <person name="Edsinger-Gonzales E."/>
            <person name="Havlak P."/>
            <person name="Kuo D.-H."/>
            <person name="Larsson T."/>
            <person name="Lv J."/>
            <person name="Arendt D."/>
            <person name="Savage R."/>
            <person name="Osoegawa K."/>
            <person name="de Jong P."/>
            <person name="Lindberg D.R."/>
            <person name="Seaver E.C."/>
            <person name="Weisblat D.A."/>
            <person name="Putnam N.H."/>
            <person name="Grigoriev I.V."/>
            <person name="Rokhsar D.S."/>
        </authorList>
    </citation>
    <scope>NUCLEOTIDE SEQUENCE</scope>
</reference>
<dbReference type="EC" id="2.7.7.6" evidence="4"/>
<dbReference type="InterPro" id="IPR006592">
    <property type="entry name" value="RNA_pol_N"/>
</dbReference>
<dbReference type="InterPro" id="IPR042102">
    <property type="entry name" value="RNA_pol_Rpb1_3_sf"/>
</dbReference>
<evidence type="ECO:0000256" key="14">
    <source>
        <dbReference type="ARBA" id="ARBA00048552"/>
    </source>
</evidence>
<proteinExistence type="inferred from homology"/>
<dbReference type="Gene3D" id="3.30.70.2850">
    <property type="match status" value="1"/>
</dbReference>
<evidence type="ECO:0000256" key="17">
    <source>
        <dbReference type="ARBA" id="ARBA00074527"/>
    </source>
</evidence>